<organism evidence="1 2">
    <name type="scientific">Diversispora epigaea</name>
    <dbReference type="NCBI Taxonomy" id="1348612"/>
    <lineage>
        <taxon>Eukaryota</taxon>
        <taxon>Fungi</taxon>
        <taxon>Fungi incertae sedis</taxon>
        <taxon>Mucoromycota</taxon>
        <taxon>Glomeromycotina</taxon>
        <taxon>Glomeromycetes</taxon>
        <taxon>Diversisporales</taxon>
        <taxon>Diversisporaceae</taxon>
        <taxon>Diversispora</taxon>
    </lineage>
</organism>
<dbReference type="Proteomes" id="UP000266861">
    <property type="component" value="Unassembled WGS sequence"/>
</dbReference>
<comment type="caution">
    <text evidence="1">The sequence shown here is derived from an EMBL/GenBank/DDBJ whole genome shotgun (WGS) entry which is preliminary data.</text>
</comment>
<evidence type="ECO:0000313" key="2">
    <source>
        <dbReference type="Proteomes" id="UP000266861"/>
    </source>
</evidence>
<dbReference type="STRING" id="1348612.A0A397JBK5"/>
<keyword evidence="2" id="KW-1185">Reference proteome</keyword>
<evidence type="ECO:0000313" key="1">
    <source>
        <dbReference type="EMBL" id="RHZ83356.1"/>
    </source>
</evidence>
<gene>
    <name evidence="1" type="ORF">Glove_97g8</name>
</gene>
<protein>
    <submittedName>
        <fullName evidence="1">Uncharacterized protein</fullName>
    </submittedName>
</protein>
<dbReference type="OrthoDB" id="2436309at2759"/>
<dbReference type="EMBL" id="PQFF01000091">
    <property type="protein sequence ID" value="RHZ83356.1"/>
    <property type="molecule type" value="Genomic_DNA"/>
</dbReference>
<accession>A0A397JBK5</accession>
<name>A0A397JBK5_9GLOM</name>
<proteinExistence type="predicted"/>
<reference evidence="1 2" key="1">
    <citation type="submission" date="2018-08" db="EMBL/GenBank/DDBJ databases">
        <title>Genome and evolution of the arbuscular mycorrhizal fungus Diversispora epigaea (formerly Glomus versiforme) and its bacterial endosymbionts.</title>
        <authorList>
            <person name="Sun X."/>
            <person name="Fei Z."/>
            <person name="Harrison M."/>
        </authorList>
    </citation>
    <scope>NUCLEOTIDE SEQUENCE [LARGE SCALE GENOMIC DNA]</scope>
    <source>
        <strain evidence="1 2">IT104</strain>
    </source>
</reference>
<dbReference type="AlphaFoldDB" id="A0A397JBK5"/>
<sequence length="1227" mass="143912">MAALRNKQVSGTKNVIGLYMAGTGTSTVGINTLSNMGLSATYQTVYNNKKQIVNVYEQTIQEYISDNQQKLLILNIDDYHDLHESRIPSVTSINRISHMATILLNTNNILPILLSSTFHNPNGIDANLLKQALNFQYMTGFSNSYNAQKFNWISIKDVTTLNEFDLVETLVVHCYDADLSEKHVRRFDTTKLMQSYLMNYIIPIPADFPGQLYIRRAIVQKLKYGNQCSIPKEVLSLVPILGPLHVSLNTRESCFLTFHPFFNELYKEVFGKKKNLAAKPKPWRINLLLYLAHAGWSTIKSYIFARFKYSKDLGYCTFVDLLDNLIPATLDIYTILFRRNNFDQYIETIFRLWTVMRRFGRKNYDKIMLALISDIQYWTFIQHPIINTLRNNLRMFDEYPVENFHSLVRRHTSGKVTCGEWLRRDAMFIDYHRNDNQFAQSFAPKRSYSYTKKNQDLMAKRTAIFLLQFFEKLWINCEKAERKMEGARIKKPYYYFPPLSKRFSFGAIPLGYHSSHLPNQNQFCDYENCDFIFNTNGIVLICGHAYHEECFDRIGLECQYCFEYLSASIDELSHSFNERLKMNIDIENEFDQMHILSSEDDNSLDQAEIIKENNDIDKELADKIAVNVYEQTIQEYISDNQQKLLILNIDDYHDLHESRIPSVTSINRISHMATILLNTNNILPILLSSTFHNPNGIDANLLKQALNFQYMTGFSNSYNAQKFNWISIKDVTTLNEFDLVETLVVHCYDADLSEKHVRRFDTTKLVDFIPSDLKNMNDYIKVLIKVFRLSEMQSYLMNYIIPIPADFPGQLYIRRAIVQKLKYGNQCSIPKEVLSLVPILGPLHVSLNTRESCFLTFHPFFNELYKEVFGKKKNLAAKPKPWRINLLLYLAHAGWSTIKSYIFARFKYSKDLGYCTFVDLLDNLIPATLDIYTILFRRNNFDQYIETIFRLWTVMRRFGRKNYDKIMLALISDIQYWTFIQHPIINTLRNNLRMFDEYPVENFHSLVRRHTSGKVTCGEWLRRDAMFIDYHRNDNQFAQSFAPKRSYPYTKKNLDLMAKRTAIFLLQFFEKLWINCEKAERKMEGARIKKPYYYFPPLSKRFSFGAIPLGYHSSHLPNQNQFCDYENCDFIFNTNGIVLICGHAYHEECFDRIGLKCQYCFEYLSASIDELSHSFNERLKMNIDIENEFDQMHILSSEDDNSLDQAEIIKENNDIDKELADKIAGII</sequence>